<dbReference type="EMBL" id="JAUSTP010000058">
    <property type="protein sequence ID" value="MDQ0191596.1"/>
    <property type="molecule type" value="Genomic_DNA"/>
</dbReference>
<evidence type="ECO:0000259" key="2">
    <source>
        <dbReference type="Pfam" id="PF01425"/>
    </source>
</evidence>
<dbReference type="Gene3D" id="3.90.1300.10">
    <property type="entry name" value="Amidase signature (AS) domain"/>
    <property type="match status" value="1"/>
</dbReference>
<organism evidence="3 4">
    <name type="scientific">Alicyclobacillus cycloheptanicus</name>
    <dbReference type="NCBI Taxonomy" id="1457"/>
    <lineage>
        <taxon>Bacteria</taxon>
        <taxon>Bacillati</taxon>
        <taxon>Bacillota</taxon>
        <taxon>Bacilli</taxon>
        <taxon>Bacillales</taxon>
        <taxon>Alicyclobacillaceae</taxon>
        <taxon>Alicyclobacillus</taxon>
    </lineage>
</organism>
<dbReference type="PANTHER" id="PTHR11895">
    <property type="entry name" value="TRANSAMIDASE"/>
    <property type="match status" value="1"/>
</dbReference>
<dbReference type="Pfam" id="PF01425">
    <property type="entry name" value="Amidase"/>
    <property type="match status" value="1"/>
</dbReference>
<dbReference type="InterPro" id="IPR000120">
    <property type="entry name" value="Amidase"/>
</dbReference>
<feature type="domain" description="Amidase" evidence="2">
    <location>
        <begin position="22"/>
        <end position="186"/>
    </location>
</feature>
<comment type="caution">
    <text evidence="3">The sequence shown here is derived from an EMBL/GenBank/DDBJ whole genome shotgun (WGS) entry which is preliminary data.</text>
</comment>
<dbReference type="InterPro" id="IPR020556">
    <property type="entry name" value="Amidase_CS"/>
</dbReference>
<dbReference type="PROSITE" id="PS00571">
    <property type="entry name" value="AMIDASES"/>
    <property type="match status" value="1"/>
</dbReference>
<keyword evidence="4" id="KW-1185">Reference proteome</keyword>
<name>A0ABT9XPG8_9BACL</name>
<dbReference type="Proteomes" id="UP001232973">
    <property type="component" value="Unassembled WGS sequence"/>
</dbReference>
<dbReference type="InterPro" id="IPR023631">
    <property type="entry name" value="Amidase_dom"/>
</dbReference>
<dbReference type="RefSeq" id="WP_274457029.1">
    <property type="nucleotide sequence ID" value="NZ_CP067097.1"/>
</dbReference>
<dbReference type="SUPFAM" id="SSF75304">
    <property type="entry name" value="Amidase signature (AS) enzymes"/>
    <property type="match status" value="1"/>
</dbReference>
<dbReference type="InterPro" id="IPR036928">
    <property type="entry name" value="AS_sf"/>
</dbReference>
<protein>
    <submittedName>
        <fullName evidence="3">Asp-tRNA(Asn)/Glu-tRNA(Gln) amidotransferase A subunit family amidase</fullName>
    </submittedName>
</protein>
<evidence type="ECO:0000313" key="3">
    <source>
        <dbReference type="EMBL" id="MDQ0191596.1"/>
    </source>
</evidence>
<evidence type="ECO:0000313" key="4">
    <source>
        <dbReference type="Proteomes" id="UP001232973"/>
    </source>
</evidence>
<gene>
    <name evidence="3" type="ORF">J2S03_003467</name>
</gene>
<dbReference type="PANTHER" id="PTHR11895:SF7">
    <property type="entry name" value="GLUTAMYL-TRNA(GLN) AMIDOTRANSFERASE SUBUNIT A, MITOCHONDRIAL"/>
    <property type="match status" value="1"/>
</dbReference>
<accession>A0ABT9XPG8</accession>
<sequence length="190" mass="20393">MARKTIEQLQQGYRNGNFTPTEIVQDYIRLIEVRNEKLNAFITVTQKEALAEATITDDRKGQLYGVPVTYKDLISTKAIPTTNGSSIERGYVPDRDAPIVATLRRAGAVRLGKVNLHEYAFGITSNNPHFGPVRNPWNENVTPGGSSGGSAAAVASDLCMFSMGTDTGGSIRIPAASCGVVGLKPGVRLK</sequence>
<reference evidence="3 4" key="1">
    <citation type="submission" date="2023-07" db="EMBL/GenBank/DDBJ databases">
        <title>Genomic Encyclopedia of Type Strains, Phase IV (KMG-IV): sequencing the most valuable type-strain genomes for metagenomic binning, comparative biology and taxonomic classification.</title>
        <authorList>
            <person name="Goeker M."/>
        </authorList>
    </citation>
    <scope>NUCLEOTIDE SEQUENCE [LARGE SCALE GENOMIC DNA]</scope>
    <source>
        <strain evidence="3 4">DSM 4006</strain>
    </source>
</reference>
<proteinExistence type="inferred from homology"/>
<comment type="similarity">
    <text evidence="1">Belongs to the amidase family.</text>
</comment>
<evidence type="ECO:0000256" key="1">
    <source>
        <dbReference type="ARBA" id="ARBA00009199"/>
    </source>
</evidence>